<evidence type="ECO:0000313" key="3">
    <source>
        <dbReference type="Proteomes" id="UP000438429"/>
    </source>
</evidence>
<proteinExistence type="predicted"/>
<protein>
    <submittedName>
        <fullName evidence="2">Uncharacterized protein</fullName>
    </submittedName>
</protein>
<sequence>MAEELRAEREENISPSRSGDAPRERFTFTVEPFPEVFHVVSSRTPSPSERTRTREPTSTEGDGDVSSRLFNVKPRLRFKAAEAFLLPECLLCVFTLHTRRRDEDGWRSARATLTANQGRFPGPSAAHRYMSENVLQTDALHNLDTNT</sequence>
<feature type="region of interest" description="Disordered" evidence="1">
    <location>
        <begin position="1"/>
        <end position="25"/>
    </location>
</feature>
<organism evidence="2 3">
    <name type="scientific">Scophthalmus maximus</name>
    <name type="common">Turbot</name>
    <name type="synonym">Psetta maxima</name>
    <dbReference type="NCBI Taxonomy" id="52904"/>
    <lineage>
        <taxon>Eukaryota</taxon>
        <taxon>Metazoa</taxon>
        <taxon>Chordata</taxon>
        <taxon>Craniata</taxon>
        <taxon>Vertebrata</taxon>
        <taxon>Euteleostomi</taxon>
        <taxon>Actinopterygii</taxon>
        <taxon>Neopterygii</taxon>
        <taxon>Teleostei</taxon>
        <taxon>Neoteleostei</taxon>
        <taxon>Acanthomorphata</taxon>
        <taxon>Carangaria</taxon>
        <taxon>Pleuronectiformes</taxon>
        <taxon>Pleuronectoidei</taxon>
        <taxon>Scophthalmidae</taxon>
        <taxon>Scophthalmus</taxon>
    </lineage>
</organism>
<evidence type="ECO:0000256" key="1">
    <source>
        <dbReference type="SAM" id="MobiDB-lite"/>
    </source>
</evidence>
<reference evidence="2 3" key="1">
    <citation type="submission" date="2019-06" db="EMBL/GenBank/DDBJ databases">
        <title>Draft genomes of female and male turbot (Scophthalmus maximus).</title>
        <authorList>
            <person name="Xu H."/>
            <person name="Xu X.-W."/>
            <person name="Shao C."/>
            <person name="Chen S."/>
        </authorList>
    </citation>
    <scope>NUCLEOTIDE SEQUENCE [LARGE SCALE GENOMIC DNA]</scope>
    <source>
        <strain evidence="2">Ysfricsl-2016a</strain>
        <tissue evidence="2">Blood</tissue>
    </source>
</reference>
<dbReference type="AlphaFoldDB" id="A0A6A4TD81"/>
<comment type="caution">
    <text evidence="2">The sequence shown here is derived from an EMBL/GenBank/DDBJ whole genome shotgun (WGS) entry which is preliminary data.</text>
</comment>
<feature type="region of interest" description="Disordered" evidence="1">
    <location>
        <begin position="39"/>
        <end position="66"/>
    </location>
</feature>
<evidence type="ECO:0000313" key="2">
    <source>
        <dbReference type="EMBL" id="KAF0040841.1"/>
    </source>
</evidence>
<feature type="compositionally biased region" description="Basic and acidic residues" evidence="1">
    <location>
        <begin position="1"/>
        <end position="12"/>
    </location>
</feature>
<dbReference type="EMBL" id="VEVO01000006">
    <property type="protein sequence ID" value="KAF0040841.1"/>
    <property type="molecule type" value="Genomic_DNA"/>
</dbReference>
<accession>A0A6A4TD81</accession>
<name>A0A6A4TD81_SCOMX</name>
<dbReference type="Proteomes" id="UP000438429">
    <property type="component" value="Unassembled WGS sequence"/>
</dbReference>
<gene>
    <name evidence="2" type="ORF">F2P81_006739</name>
</gene>